<gene>
    <name evidence="3" type="ORF">SISSUDRAFT_405741</name>
</gene>
<feature type="region of interest" description="Disordered" evidence="2">
    <location>
        <begin position="159"/>
        <end position="564"/>
    </location>
</feature>
<dbReference type="EMBL" id="KV428236">
    <property type="protein sequence ID" value="KZT33499.1"/>
    <property type="molecule type" value="Genomic_DNA"/>
</dbReference>
<evidence type="ECO:0000256" key="2">
    <source>
        <dbReference type="SAM" id="MobiDB-lite"/>
    </source>
</evidence>
<organism evidence="3 4">
    <name type="scientific">Sistotremastrum suecicum HHB10207 ss-3</name>
    <dbReference type="NCBI Taxonomy" id="1314776"/>
    <lineage>
        <taxon>Eukaryota</taxon>
        <taxon>Fungi</taxon>
        <taxon>Dikarya</taxon>
        <taxon>Basidiomycota</taxon>
        <taxon>Agaricomycotina</taxon>
        <taxon>Agaricomycetes</taxon>
        <taxon>Sistotremastrales</taxon>
        <taxon>Sistotremastraceae</taxon>
        <taxon>Sistotremastrum</taxon>
    </lineage>
</organism>
<protein>
    <submittedName>
        <fullName evidence="3">Uncharacterized protein</fullName>
    </submittedName>
</protein>
<feature type="compositionally biased region" description="Gly residues" evidence="2">
    <location>
        <begin position="581"/>
        <end position="592"/>
    </location>
</feature>
<reference evidence="3 4" key="1">
    <citation type="journal article" date="2016" name="Mol. Biol. Evol.">
        <title>Comparative Genomics of Early-Diverging Mushroom-Forming Fungi Provides Insights into the Origins of Lignocellulose Decay Capabilities.</title>
        <authorList>
            <person name="Nagy L.G."/>
            <person name="Riley R."/>
            <person name="Tritt A."/>
            <person name="Adam C."/>
            <person name="Daum C."/>
            <person name="Floudas D."/>
            <person name="Sun H."/>
            <person name="Yadav J.S."/>
            <person name="Pangilinan J."/>
            <person name="Larsson K.H."/>
            <person name="Matsuura K."/>
            <person name="Barry K."/>
            <person name="Labutti K."/>
            <person name="Kuo R."/>
            <person name="Ohm R.A."/>
            <person name="Bhattacharya S.S."/>
            <person name="Shirouzu T."/>
            <person name="Yoshinaga Y."/>
            <person name="Martin F.M."/>
            <person name="Grigoriev I.V."/>
            <person name="Hibbett D.S."/>
        </authorList>
    </citation>
    <scope>NUCLEOTIDE SEQUENCE [LARGE SCALE GENOMIC DNA]</scope>
    <source>
        <strain evidence="3 4">HHB10207 ss-3</strain>
    </source>
</reference>
<dbReference type="PRINTS" id="PR01217">
    <property type="entry name" value="PRICHEXTENSN"/>
</dbReference>
<name>A0A165YQH0_9AGAM</name>
<feature type="compositionally biased region" description="Polar residues" evidence="2">
    <location>
        <begin position="305"/>
        <end position="315"/>
    </location>
</feature>
<evidence type="ECO:0000256" key="1">
    <source>
        <dbReference type="SAM" id="Coils"/>
    </source>
</evidence>
<feature type="compositionally biased region" description="Pro residues" evidence="2">
    <location>
        <begin position="254"/>
        <end position="266"/>
    </location>
</feature>
<feature type="compositionally biased region" description="Pro residues" evidence="2">
    <location>
        <begin position="411"/>
        <end position="424"/>
    </location>
</feature>
<accession>A0A165YQH0</accession>
<sequence>MSQEPPPVVAVPTESSTQPGRSISQMPGPVDTNRPPVVAELQEKLHDIDSELQLREQRLKQLVKIKQKEYKEYADIERSHSQRWKAKLMPGGVETLRERKAKEEEEYLEASRAEARERDTVASLEDTRHRILSLLEQLEKNPEVDLSSQFSTLGIVSETMQTRTPLTPPGPTIAAGRFKPQTTPSPTLPDKPLEQTPPSSYPKPTTPSLASRLSFKSKKTPPADMEHVVAPFVLPPAPTSETSPGQGTPSEKSAPPPIPWKPPAPQSQPTLRLHQPIENSPPTSAPLASSPTIAPLQIVKKSGSIARQPSFTPRTPENKNPLFDDAETPPPTPSTSSSATGDDFFEDVVDPLSTPDHEHSHLHDDGFGSLYSPPLMTKRGSPGPVMNSFESQYESRPPLFPKTTAAAHGVPPMPAMPSSAPPPRSPRRDAKTPPGFYATNPDSQPVSASTLSPRQSTAQAPWGSGSSYPSPPLSLRPDPRNHTISYHEPPHAPAGLLPGRGPSPPNSSNFPLYPPSGISTYPGGPAYSPPPVSHTSPPYLQAPQHHDTYPNPYPGSLDLDYQSSYAPPSGGMAMPMPSIGGGGGGGFAGFGNGYHHDSSPYGDLDSGPPLMPVPTIPGASNSSPSTWSYQSLPPYSSGQAQPPSSGAARDTSPLAHSPSSRSRRSASPMVPPRPPLSS</sequence>
<feature type="compositionally biased region" description="Polar residues" evidence="2">
    <location>
        <begin position="618"/>
        <end position="644"/>
    </location>
</feature>
<dbReference type="Proteomes" id="UP000076798">
    <property type="component" value="Unassembled WGS sequence"/>
</dbReference>
<keyword evidence="4" id="KW-1185">Reference proteome</keyword>
<feature type="compositionally biased region" description="Low complexity" evidence="2">
    <location>
        <begin position="652"/>
        <end position="668"/>
    </location>
</feature>
<evidence type="ECO:0000313" key="4">
    <source>
        <dbReference type="Proteomes" id="UP000076798"/>
    </source>
</evidence>
<dbReference type="AlphaFoldDB" id="A0A165YQH0"/>
<feature type="compositionally biased region" description="Low complexity" evidence="2">
    <location>
        <begin position="493"/>
        <end position="511"/>
    </location>
</feature>
<feature type="region of interest" description="Disordered" evidence="2">
    <location>
        <begin position="1"/>
        <end position="35"/>
    </location>
</feature>
<feature type="compositionally biased region" description="Basic and acidic residues" evidence="2">
    <location>
        <begin position="355"/>
        <end position="366"/>
    </location>
</feature>
<feature type="compositionally biased region" description="Polar residues" evidence="2">
    <location>
        <begin position="239"/>
        <end position="251"/>
    </location>
</feature>
<feature type="region of interest" description="Disordered" evidence="2">
    <location>
        <begin position="581"/>
        <end position="678"/>
    </location>
</feature>
<feature type="compositionally biased region" description="Polar residues" evidence="2">
    <location>
        <begin position="440"/>
        <end position="459"/>
    </location>
</feature>
<evidence type="ECO:0000313" key="3">
    <source>
        <dbReference type="EMBL" id="KZT33499.1"/>
    </source>
</evidence>
<feature type="compositionally biased region" description="Polar residues" evidence="2">
    <location>
        <begin position="13"/>
        <end position="25"/>
    </location>
</feature>
<feature type="compositionally biased region" description="Low complexity" evidence="2">
    <location>
        <begin position="280"/>
        <end position="296"/>
    </location>
</feature>
<feature type="coiled-coil region" evidence="1">
    <location>
        <begin position="93"/>
        <end position="141"/>
    </location>
</feature>
<proteinExistence type="predicted"/>
<dbReference type="STRING" id="1314776.A0A165YQH0"/>
<feature type="compositionally biased region" description="Pro residues" evidence="2">
    <location>
        <begin position="669"/>
        <end position="678"/>
    </location>
</feature>
<keyword evidence="1" id="KW-0175">Coiled coil</keyword>